<dbReference type="Gene3D" id="2.30.150.10">
    <property type="entry name" value="DNA-directed RNA polymerase, beta subunit, external 1 domain"/>
    <property type="match status" value="1"/>
</dbReference>
<evidence type="ECO:0000256" key="2">
    <source>
        <dbReference type="ARBA" id="ARBA00022478"/>
    </source>
</evidence>
<evidence type="ECO:0000256" key="5">
    <source>
        <dbReference type="ARBA" id="ARBA00023163"/>
    </source>
</evidence>
<dbReference type="Gene3D" id="3.90.1100.10">
    <property type="match status" value="1"/>
</dbReference>
<keyword evidence="5" id="KW-0804">Transcription</keyword>
<dbReference type="GO" id="GO:0006351">
    <property type="term" value="P:DNA-templated transcription"/>
    <property type="evidence" value="ECO:0007669"/>
    <property type="project" value="InterPro"/>
</dbReference>
<organism evidence="8">
    <name type="scientific">marine sediment metagenome</name>
    <dbReference type="NCBI Taxonomy" id="412755"/>
    <lineage>
        <taxon>unclassified sequences</taxon>
        <taxon>metagenomes</taxon>
        <taxon>ecological metagenomes</taxon>
    </lineage>
</organism>
<accession>X1B171</accession>
<gene>
    <name evidence="8" type="ORF">S01H4_27194</name>
</gene>
<comment type="caution">
    <text evidence="8">The sequence shown here is derived from an EMBL/GenBank/DDBJ whole genome shotgun (WGS) entry which is preliminary data.</text>
</comment>
<feature type="domain" description="RNA polymerase Rpb2" evidence="7">
    <location>
        <begin position="1"/>
        <end position="21"/>
    </location>
</feature>
<evidence type="ECO:0000256" key="4">
    <source>
        <dbReference type="ARBA" id="ARBA00022695"/>
    </source>
</evidence>
<evidence type="ECO:0000313" key="8">
    <source>
        <dbReference type="EMBL" id="GAG89454.1"/>
    </source>
</evidence>
<evidence type="ECO:0000256" key="1">
    <source>
        <dbReference type="ARBA" id="ARBA00012418"/>
    </source>
</evidence>
<dbReference type="Pfam" id="PF04565">
    <property type="entry name" value="RNA_pol_Rpb2_3"/>
    <property type="match status" value="1"/>
</dbReference>
<comment type="catalytic activity">
    <reaction evidence="6">
        <text>RNA(n) + a ribonucleoside 5'-triphosphate = RNA(n+1) + diphosphate</text>
        <dbReference type="Rhea" id="RHEA:21248"/>
        <dbReference type="Rhea" id="RHEA-COMP:14527"/>
        <dbReference type="Rhea" id="RHEA-COMP:17342"/>
        <dbReference type="ChEBI" id="CHEBI:33019"/>
        <dbReference type="ChEBI" id="CHEBI:61557"/>
        <dbReference type="ChEBI" id="CHEBI:140395"/>
        <dbReference type="EC" id="2.7.7.6"/>
    </reaction>
</comment>
<dbReference type="SUPFAM" id="SSF64484">
    <property type="entry name" value="beta and beta-prime subunits of DNA dependent RNA-polymerase"/>
    <property type="match status" value="1"/>
</dbReference>
<dbReference type="GO" id="GO:0003677">
    <property type="term" value="F:DNA binding"/>
    <property type="evidence" value="ECO:0007669"/>
    <property type="project" value="InterPro"/>
</dbReference>
<dbReference type="EC" id="2.7.7.6" evidence="1"/>
<name>X1B171_9ZZZZ</name>
<dbReference type="GO" id="GO:0003899">
    <property type="term" value="F:DNA-directed RNA polymerase activity"/>
    <property type="evidence" value="ECO:0007669"/>
    <property type="project" value="UniProtKB-EC"/>
</dbReference>
<keyword evidence="4" id="KW-0548">Nucleotidyltransferase</keyword>
<dbReference type="GO" id="GO:0000428">
    <property type="term" value="C:DNA-directed RNA polymerase complex"/>
    <property type="evidence" value="ECO:0007669"/>
    <property type="project" value="UniProtKB-KW"/>
</dbReference>
<dbReference type="InterPro" id="IPR042107">
    <property type="entry name" value="DNA-dir_RNA_pol_bsu_ext_1_sf"/>
</dbReference>
<keyword evidence="2" id="KW-0240">DNA-directed RNA polymerase</keyword>
<evidence type="ECO:0000256" key="6">
    <source>
        <dbReference type="ARBA" id="ARBA00048552"/>
    </source>
</evidence>
<proteinExistence type="predicted"/>
<evidence type="ECO:0000259" key="7">
    <source>
        <dbReference type="Pfam" id="PF04565"/>
    </source>
</evidence>
<dbReference type="AlphaFoldDB" id="X1B171"/>
<reference evidence="8" key="1">
    <citation type="journal article" date="2014" name="Front. Microbiol.">
        <title>High frequency of phylogenetically diverse reductive dehalogenase-homologous genes in deep subseafloor sedimentary metagenomes.</title>
        <authorList>
            <person name="Kawai M."/>
            <person name="Futagami T."/>
            <person name="Toyoda A."/>
            <person name="Takaki Y."/>
            <person name="Nishi S."/>
            <person name="Hori S."/>
            <person name="Arai W."/>
            <person name="Tsubouchi T."/>
            <person name="Morono Y."/>
            <person name="Uchiyama I."/>
            <person name="Ito T."/>
            <person name="Fujiyama A."/>
            <person name="Inagaki F."/>
            <person name="Takami H."/>
        </authorList>
    </citation>
    <scope>NUCLEOTIDE SEQUENCE</scope>
    <source>
        <strain evidence="8">Expedition CK06-06</strain>
    </source>
</reference>
<evidence type="ECO:0000256" key="3">
    <source>
        <dbReference type="ARBA" id="ARBA00022679"/>
    </source>
</evidence>
<dbReference type="EMBL" id="BART01013239">
    <property type="protein sequence ID" value="GAG89454.1"/>
    <property type="molecule type" value="Genomic_DNA"/>
</dbReference>
<sequence length="54" mass="6077">IQTPEGPNIGLVNHLASFASVNQYGFVETPYFKVKNGKITSPRKKSYQNILPQR</sequence>
<keyword evidence="3" id="KW-0808">Transferase</keyword>
<protein>
    <recommendedName>
        <fullName evidence="1">DNA-directed RNA polymerase</fullName>
        <ecNumber evidence="1">2.7.7.6</ecNumber>
    </recommendedName>
</protein>
<dbReference type="InterPro" id="IPR007645">
    <property type="entry name" value="RNA_pol_Rpb2_3"/>
</dbReference>
<feature type="non-terminal residue" evidence="8">
    <location>
        <position position="1"/>
    </location>
</feature>